<gene>
    <name evidence="2" type="ORF">RND71_043017</name>
</gene>
<accession>A0AAE1UV85</accession>
<proteinExistence type="predicted"/>
<reference evidence="2" key="1">
    <citation type="submission" date="2023-12" db="EMBL/GenBank/DDBJ databases">
        <title>Genome assembly of Anisodus tanguticus.</title>
        <authorList>
            <person name="Wang Y.-J."/>
        </authorList>
    </citation>
    <scope>NUCLEOTIDE SEQUENCE</scope>
    <source>
        <strain evidence="2">KB-2021</strain>
        <tissue evidence="2">Leaf</tissue>
    </source>
</reference>
<evidence type="ECO:0000313" key="3">
    <source>
        <dbReference type="Proteomes" id="UP001291623"/>
    </source>
</evidence>
<protein>
    <submittedName>
        <fullName evidence="2">Uncharacterized protein</fullName>
    </submittedName>
</protein>
<organism evidence="2 3">
    <name type="scientific">Anisodus tanguticus</name>
    <dbReference type="NCBI Taxonomy" id="243964"/>
    <lineage>
        <taxon>Eukaryota</taxon>
        <taxon>Viridiplantae</taxon>
        <taxon>Streptophyta</taxon>
        <taxon>Embryophyta</taxon>
        <taxon>Tracheophyta</taxon>
        <taxon>Spermatophyta</taxon>
        <taxon>Magnoliopsida</taxon>
        <taxon>eudicotyledons</taxon>
        <taxon>Gunneridae</taxon>
        <taxon>Pentapetalae</taxon>
        <taxon>asterids</taxon>
        <taxon>lamiids</taxon>
        <taxon>Solanales</taxon>
        <taxon>Solanaceae</taxon>
        <taxon>Solanoideae</taxon>
        <taxon>Hyoscyameae</taxon>
        <taxon>Anisodus</taxon>
    </lineage>
</organism>
<feature type="compositionally biased region" description="Acidic residues" evidence="1">
    <location>
        <begin position="148"/>
        <end position="158"/>
    </location>
</feature>
<comment type="caution">
    <text evidence="2">The sequence shown here is derived from an EMBL/GenBank/DDBJ whole genome shotgun (WGS) entry which is preliminary data.</text>
</comment>
<keyword evidence="3" id="KW-1185">Reference proteome</keyword>
<feature type="region of interest" description="Disordered" evidence="1">
    <location>
        <begin position="136"/>
        <end position="158"/>
    </location>
</feature>
<sequence>MNVIKVETCTSINKGPVITTTPLVIFLERVQESALRTYGQKGFDTKLFVDMSLRHGLSEIIEAFNKLSRTVNGSISVNDLDGFIGKYLGGADEDLVYIEPVDFVSVVTYFIEASPSSGDFELLFEMGGARFDMQSPTISQIKSPTEETTLDTEDAYLN</sequence>
<dbReference type="Proteomes" id="UP001291623">
    <property type="component" value="Unassembled WGS sequence"/>
</dbReference>
<name>A0AAE1UV85_9SOLA</name>
<evidence type="ECO:0000256" key="1">
    <source>
        <dbReference type="SAM" id="MobiDB-lite"/>
    </source>
</evidence>
<evidence type="ECO:0000313" key="2">
    <source>
        <dbReference type="EMBL" id="KAK4338530.1"/>
    </source>
</evidence>
<feature type="compositionally biased region" description="Polar residues" evidence="1">
    <location>
        <begin position="136"/>
        <end position="147"/>
    </location>
</feature>
<dbReference type="EMBL" id="JAVYJV010000024">
    <property type="protein sequence ID" value="KAK4338530.1"/>
    <property type="molecule type" value="Genomic_DNA"/>
</dbReference>
<dbReference type="AlphaFoldDB" id="A0AAE1UV85"/>